<dbReference type="InterPro" id="IPR029230">
    <property type="entry name" value="Macin"/>
</dbReference>
<gene>
    <name evidence="5" type="ORF">PoB_006445000</name>
</gene>
<name>A0AAV4D1H0_9GAST</name>
<proteinExistence type="inferred from homology"/>
<keyword evidence="4" id="KW-1015">Disulfide bond</keyword>
<dbReference type="Proteomes" id="UP000735302">
    <property type="component" value="Unassembled WGS sequence"/>
</dbReference>
<evidence type="ECO:0000256" key="4">
    <source>
        <dbReference type="ARBA" id="ARBA00023157"/>
    </source>
</evidence>
<keyword evidence="6" id="KW-1185">Reference proteome</keyword>
<reference evidence="5 6" key="1">
    <citation type="journal article" date="2021" name="Elife">
        <title>Chloroplast acquisition without the gene transfer in kleptoplastic sea slugs, Plakobranchus ocellatus.</title>
        <authorList>
            <person name="Maeda T."/>
            <person name="Takahashi S."/>
            <person name="Yoshida T."/>
            <person name="Shimamura S."/>
            <person name="Takaki Y."/>
            <person name="Nagai Y."/>
            <person name="Toyoda A."/>
            <person name="Suzuki Y."/>
            <person name="Arimoto A."/>
            <person name="Ishii H."/>
            <person name="Satoh N."/>
            <person name="Nishiyama T."/>
            <person name="Hasebe M."/>
            <person name="Maruyama T."/>
            <person name="Minagawa J."/>
            <person name="Obokata J."/>
            <person name="Shigenobu S."/>
        </authorList>
    </citation>
    <scope>NUCLEOTIDE SEQUENCE [LARGE SCALE GENOMIC DNA]</scope>
</reference>
<organism evidence="5 6">
    <name type="scientific">Plakobranchus ocellatus</name>
    <dbReference type="NCBI Taxonomy" id="259542"/>
    <lineage>
        <taxon>Eukaryota</taxon>
        <taxon>Metazoa</taxon>
        <taxon>Spiralia</taxon>
        <taxon>Lophotrochozoa</taxon>
        <taxon>Mollusca</taxon>
        <taxon>Gastropoda</taxon>
        <taxon>Heterobranchia</taxon>
        <taxon>Euthyneura</taxon>
        <taxon>Panpulmonata</taxon>
        <taxon>Sacoglossa</taxon>
        <taxon>Placobranchoidea</taxon>
        <taxon>Plakobranchidae</taxon>
        <taxon>Plakobranchus</taxon>
    </lineage>
</organism>
<accession>A0AAV4D1H0</accession>
<evidence type="ECO:0000313" key="5">
    <source>
        <dbReference type="EMBL" id="GFO37945.1"/>
    </source>
</evidence>
<comment type="subcellular location">
    <subcellularLocation>
        <location evidence="1">Secreted</location>
    </subcellularLocation>
</comment>
<evidence type="ECO:0000256" key="3">
    <source>
        <dbReference type="ARBA" id="ARBA00022525"/>
    </source>
</evidence>
<sequence length="124" mass="13797">MTSIKGLKRFNFHILAVSTRTLSRGRDLPDLTTVDTEMAFSSKLCLMAMVLVAVAVISPDQVEAGWGDCYETWSRCSRWSSPATGYLWLSCNDRCRELGRSGGNCRPAPSSCPLSRKAYQCQCY</sequence>
<dbReference type="AlphaFoldDB" id="A0AAV4D1H0"/>
<dbReference type="InterPro" id="IPR038456">
    <property type="entry name" value="Macin_sf"/>
</dbReference>
<evidence type="ECO:0000256" key="2">
    <source>
        <dbReference type="ARBA" id="ARBA00010366"/>
    </source>
</evidence>
<dbReference type="GO" id="GO:0005576">
    <property type="term" value="C:extracellular region"/>
    <property type="evidence" value="ECO:0007669"/>
    <property type="project" value="UniProtKB-SubCell"/>
</dbReference>
<evidence type="ECO:0000313" key="6">
    <source>
        <dbReference type="Proteomes" id="UP000735302"/>
    </source>
</evidence>
<dbReference type="Gene3D" id="3.30.30.100">
    <property type="match status" value="1"/>
</dbReference>
<comment type="similarity">
    <text evidence="2">Belongs to the macin family.</text>
</comment>
<dbReference type="GO" id="GO:0006952">
    <property type="term" value="P:defense response"/>
    <property type="evidence" value="ECO:0007669"/>
    <property type="project" value="InterPro"/>
</dbReference>
<dbReference type="Pfam" id="PF14865">
    <property type="entry name" value="Macin"/>
    <property type="match status" value="1"/>
</dbReference>
<protein>
    <submittedName>
        <fullName evidence="5">Macin</fullName>
    </submittedName>
</protein>
<evidence type="ECO:0000256" key="1">
    <source>
        <dbReference type="ARBA" id="ARBA00004613"/>
    </source>
</evidence>
<comment type="caution">
    <text evidence="5">The sequence shown here is derived from an EMBL/GenBank/DDBJ whole genome shotgun (WGS) entry which is preliminary data.</text>
</comment>
<keyword evidence="3" id="KW-0964">Secreted</keyword>
<dbReference type="EMBL" id="BLXT01007308">
    <property type="protein sequence ID" value="GFO37945.1"/>
    <property type="molecule type" value="Genomic_DNA"/>
</dbReference>